<evidence type="ECO:0000256" key="5">
    <source>
        <dbReference type="ARBA" id="ARBA00022701"/>
    </source>
</evidence>
<keyword evidence="4 12" id="KW-0963">Cytoplasm</keyword>
<dbReference type="SMART" id="SM01375">
    <property type="entry name" value="Dynein_light"/>
    <property type="match status" value="1"/>
</dbReference>
<keyword evidence="5 12" id="KW-0493">Microtubule</keyword>
<keyword evidence="14" id="KW-1185">Reference proteome</keyword>
<keyword evidence="8 12" id="KW-0505">Motor protein</keyword>
<dbReference type="InterPro" id="IPR037177">
    <property type="entry name" value="DLC_sf"/>
</dbReference>
<dbReference type="SUPFAM" id="SSF54648">
    <property type="entry name" value="DLC"/>
    <property type="match status" value="1"/>
</dbReference>
<gene>
    <name evidence="13" type="ORF">D915_008447</name>
</gene>
<dbReference type="Gene3D" id="3.30.740.10">
    <property type="entry name" value="Protein Inhibitor Of Neuronal Nitric Oxide Synthase"/>
    <property type="match status" value="1"/>
</dbReference>
<evidence type="ECO:0000256" key="6">
    <source>
        <dbReference type="ARBA" id="ARBA00023017"/>
    </source>
</evidence>
<keyword evidence="9 12" id="KW-0206">Cytoskeleton</keyword>
<organism evidence="13 14">
    <name type="scientific">Fasciola hepatica</name>
    <name type="common">Liver fluke</name>
    <dbReference type="NCBI Taxonomy" id="6192"/>
    <lineage>
        <taxon>Eukaryota</taxon>
        <taxon>Metazoa</taxon>
        <taxon>Spiralia</taxon>
        <taxon>Lophotrochozoa</taxon>
        <taxon>Platyhelminthes</taxon>
        <taxon>Trematoda</taxon>
        <taxon>Digenea</taxon>
        <taxon>Plagiorchiida</taxon>
        <taxon>Echinostomata</taxon>
        <taxon>Echinostomatoidea</taxon>
        <taxon>Fasciolidae</taxon>
        <taxon>Fasciola</taxon>
    </lineage>
</organism>
<proteinExistence type="inferred from homology"/>
<keyword evidence="10" id="KW-0966">Cell projection</keyword>
<dbReference type="GO" id="GO:0030286">
    <property type="term" value="C:dynein complex"/>
    <property type="evidence" value="ECO:0007669"/>
    <property type="project" value="UniProtKB-KW"/>
</dbReference>
<dbReference type="AlphaFoldDB" id="A0A4E0R050"/>
<reference evidence="13" key="1">
    <citation type="submission" date="2019-03" db="EMBL/GenBank/DDBJ databases">
        <title>Improved annotation for the trematode Fasciola hepatica.</title>
        <authorList>
            <person name="Choi Y.-J."/>
            <person name="Martin J."/>
            <person name="Mitreva M."/>
        </authorList>
    </citation>
    <scope>NUCLEOTIDE SEQUENCE [LARGE SCALE GENOMIC DNA]</scope>
</reference>
<comment type="function">
    <text evidence="11">Force generating protein of respiratory cilia. Produces force towards the minus ends of microtubules. Dynein has ATPase activity.</text>
</comment>
<comment type="subcellular location">
    <subcellularLocation>
        <location evidence="1">Cytoplasm</location>
        <location evidence="1">Cytoskeleton</location>
        <location evidence="1">Cilium axoneme</location>
    </subcellularLocation>
</comment>
<name>A0A4E0R050_FASHE</name>
<evidence type="ECO:0000313" key="13">
    <source>
        <dbReference type="EMBL" id="THD20603.1"/>
    </source>
</evidence>
<dbReference type="PANTHER" id="PTHR11886:SF2">
    <property type="entry name" value="DYNEIN AXONEMAL LIGHT CHAIN 4"/>
    <property type="match status" value="1"/>
</dbReference>
<evidence type="ECO:0000256" key="2">
    <source>
        <dbReference type="ARBA" id="ARBA00010156"/>
    </source>
</evidence>
<evidence type="ECO:0000256" key="11">
    <source>
        <dbReference type="ARBA" id="ARBA00057688"/>
    </source>
</evidence>
<dbReference type="EMBL" id="JXXN02004415">
    <property type="protein sequence ID" value="THD20603.1"/>
    <property type="molecule type" value="Genomic_DNA"/>
</dbReference>
<evidence type="ECO:0000256" key="12">
    <source>
        <dbReference type="RuleBase" id="RU365010"/>
    </source>
</evidence>
<dbReference type="GO" id="GO:0005874">
    <property type="term" value="C:microtubule"/>
    <property type="evidence" value="ECO:0007669"/>
    <property type="project" value="UniProtKB-KW"/>
</dbReference>
<comment type="subunit">
    <text evidence="3">Consists of at least two heavy chains and a number of intermediate and light chains.</text>
</comment>
<comment type="similarity">
    <text evidence="2 12">Belongs to the dynein light chain family.</text>
</comment>
<dbReference type="InterPro" id="IPR001372">
    <property type="entry name" value="Dynein_light_chain_typ-1/2"/>
</dbReference>
<accession>A0A4E0R050</accession>
<evidence type="ECO:0000256" key="7">
    <source>
        <dbReference type="ARBA" id="ARBA00023069"/>
    </source>
</evidence>
<dbReference type="GO" id="GO:0005930">
    <property type="term" value="C:axoneme"/>
    <property type="evidence" value="ECO:0007669"/>
    <property type="project" value="UniProtKB-SubCell"/>
</dbReference>
<evidence type="ECO:0000256" key="3">
    <source>
        <dbReference type="ARBA" id="ARBA00011655"/>
    </source>
</evidence>
<evidence type="ECO:0000313" key="14">
    <source>
        <dbReference type="Proteomes" id="UP000230066"/>
    </source>
</evidence>
<evidence type="ECO:0000256" key="1">
    <source>
        <dbReference type="ARBA" id="ARBA00004430"/>
    </source>
</evidence>
<dbReference type="Pfam" id="PF01221">
    <property type="entry name" value="Dynein_light"/>
    <property type="match status" value="1"/>
</dbReference>
<sequence length="104" mass="11790">MEEEKEGKEDVVKNAFTYPLVRYSEMNEELQTEVVELCVTACEKYSSDNETAARLIKETLDQKAASGWHVVIGEGYGFEITHDVRSLLFLYFGGSLAVLVWKCC</sequence>
<protein>
    <recommendedName>
        <fullName evidence="12">Dynein light chain</fullName>
    </recommendedName>
</protein>
<comment type="caution">
    <text evidence="13">The sequence shown here is derived from an EMBL/GenBank/DDBJ whole genome shotgun (WGS) entry which is preliminary data.</text>
</comment>
<keyword evidence="6 12" id="KW-0243">Dynein</keyword>
<dbReference type="CDD" id="cd21453">
    <property type="entry name" value="DLC-like_DNAL4"/>
    <property type="match status" value="1"/>
</dbReference>
<evidence type="ECO:0000256" key="8">
    <source>
        <dbReference type="ARBA" id="ARBA00023175"/>
    </source>
</evidence>
<keyword evidence="7" id="KW-0969">Cilium</keyword>
<dbReference type="Proteomes" id="UP000230066">
    <property type="component" value="Unassembled WGS sequence"/>
</dbReference>
<evidence type="ECO:0000256" key="10">
    <source>
        <dbReference type="ARBA" id="ARBA00023273"/>
    </source>
</evidence>
<dbReference type="PANTHER" id="PTHR11886">
    <property type="entry name" value="DYNEIN LIGHT CHAIN"/>
    <property type="match status" value="1"/>
</dbReference>
<dbReference type="GO" id="GO:0007017">
    <property type="term" value="P:microtubule-based process"/>
    <property type="evidence" value="ECO:0007669"/>
    <property type="project" value="InterPro"/>
</dbReference>
<dbReference type="FunFam" id="3.30.740.10:FF:000002">
    <property type="entry name" value="Dynein light chain"/>
    <property type="match status" value="1"/>
</dbReference>
<evidence type="ECO:0000256" key="4">
    <source>
        <dbReference type="ARBA" id="ARBA00022490"/>
    </source>
</evidence>
<evidence type="ECO:0000256" key="9">
    <source>
        <dbReference type="ARBA" id="ARBA00023212"/>
    </source>
</evidence>